<evidence type="ECO:0000313" key="1">
    <source>
        <dbReference type="EMBL" id="GAH11487.1"/>
    </source>
</evidence>
<gene>
    <name evidence="1" type="ORF">S01H4_63088</name>
</gene>
<protein>
    <submittedName>
        <fullName evidence="1">Uncharacterized protein</fullName>
    </submittedName>
</protein>
<accession>X1CUN7</accession>
<dbReference type="AlphaFoldDB" id="X1CUN7"/>
<comment type="caution">
    <text evidence="1">The sequence shown here is derived from an EMBL/GenBank/DDBJ whole genome shotgun (WGS) entry which is preliminary data.</text>
</comment>
<dbReference type="EMBL" id="BART01037835">
    <property type="protein sequence ID" value="GAH11487.1"/>
    <property type="molecule type" value="Genomic_DNA"/>
</dbReference>
<proteinExistence type="predicted"/>
<organism evidence="1">
    <name type="scientific">marine sediment metagenome</name>
    <dbReference type="NCBI Taxonomy" id="412755"/>
    <lineage>
        <taxon>unclassified sequences</taxon>
        <taxon>metagenomes</taxon>
        <taxon>ecological metagenomes</taxon>
    </lineage>
</organism>
<name>X1CUN7_9ZZZZ</name>
<reference evidence="1" key="1">
    <citation type="journal article" date="2014" name="Front. Microbiol.">
        <title>High frequency of phylogenetically diverse reductive dehalogenase-homologous genes in deep subseafloor sedimentary metagenomes.</title>
        <authorList>
            <person name="Kawai M."/>
            <person name="Futagami T."/>
            <person name="Toyoda A."/>
            <person name="Takaki Y."/>
            <person name="Nishi S."/>
            <person name="Hori S."/>
            <person name="Arai W."/>
            <person name="Tsubouchi T."/>
            <person name="Morono Y."/>
            <person name="Uchiyama I."/>
            <person name="Ito T."/>
            <person name="Fujiyama A."/>
            <person name="Inagaki F."/>
            <person name="Takami H."/>
        </authorList>
    </citation>
    <scope>NUCLEOTIDE SEQUENCE</scope>
    <source>
        <strain evidence="1">Expedition CK06-06</strain>
    </source>
</reference>
<feature type="non-terminal residue" evidence="1">
    <location>
        <position position="41"/>
    </location>
</feature>
<sequence>MKSIFFMLFGVLAGSFIALQNTLNSSSFPLNFFNHPAHCSI</sequence>